<dbReference type="EMBL" id="VYYT01000632">
    <property type="protein sequence ID" value="KAK2730915.1"/>
    <property type="molecule type" value="Genomic_DNA"/>
</dbReference>
<sequence length="486" mass="54271">MPRTACDVCYNKKEKCVFDGDSAYCNFCVAHKQPCRLTRPERRMGRPPAVKNPPHGHSGIILGLDIPSSHKPSYSRPQKNKESIQLQTPRDLGPGAANLSSLVLLHTSANKHHHLLNALTDRQIFYTFHRNFMIGPSFAESFRLSIQTILPCSIISLLKAYDAVFAVWDDVGQRVKPPEEIDLSEGRDCLKNLVQFGSTSDLLDNASILMLGQILIVYQLFTTCTSAWAINRHAILSAKKSYSDLLAQPIFDPISITPILFDTAESLIRREIPVIQVPKTNRFIVDRSVGLCWSLLPLLHELCEVSEKTKTRSGQEIQKPSQEGLSEADDAFTVVEREIRMWEPSAPPTLFEDFTSIEVAAMLTQARVYRTAALLLIHRLRYPLGVEDDVARWHANIICAELTGFVNLTPEDMRGLPVGLPLLVAMLETRESASRIIRGLGLFVSHPQHLAALDSFVGLAWAARRGGFQGLWFDLVHVSLQVPVVP</sequence>
<evidence type="ECO:0000313" key="4">
    <source>
        <dbReference type="Proteomes" id="UP001281614"/>
    </source>
</evidence>
<proteinExistence type="predicted"/>
<evidence type="ECO:0008006" key="5">
    <source>
        <dbReference type="Google" id="ProtNLM"/>
    </source>
</evidence>
<dbReference type="SUPFAM" id="SSF57701">
    <property type="entry name" value="Zn2/Cys6 DNA-binding domain"/>
    <property type="match status" value="1"/>
</dbReference>
<keyword evidence="4" id="KW-1185">Reference proteome</keyword>
<accession>A0AAD9Y0N6</accession>
<dbReference type="GO" id="GO:0008270">
    <property type="term" value="F:zinc ion binding"/>
    <property type="evidence" value="ECO:0007669"/>
    <property type="project" value="InterPro"/>
</dbReference>
<dbReference type="InterPro" id="IPR036864">
    <property type="entry name" value="Zn2-C6_fun-type_DNA-bd_sf"/>
</dbReference>
<feature type="region of interest" description="Disordered" evidence="2">
    <location>
        <begin position="70"/>
        <end position="90"/>
    </location>
</feature>
<gene>
    <name evidence="3" type="ORF">CKAH01_09350</name>
</gene>
<reference evidence="3" key="1">
    <citation type="submission" date="2023-02" db="EMBL/GenBank/DDBJ databases">
        <title>Colletotrichum kahawae CIFC_Que2 genome sequencing and assembly.</title>
        <authorList>
            <person name="Baroncelli R."/>
        </authorList>
    </citation>
    <scope>NUCLEOTIDE SEQUENCE</scope>
    <source>
        <strain evidence="3">CIFC_Que2</strain>
    </source>
</reference>
<feature type="compositionally biased region" description="Polar residues" evidence="2">
    <location>
        <begin position="70"/>
        <end position="88"/>
    </location>
</feature>
<dbReference type="GO" id="GO:0000981">
    <property type="term" value="F:DNA-binding transcription factor activity, RNA polymerase II-specific"/>
    <property type="evidence" value="ECO:0007669"/>
    <property type="project" value="InterPro"/>
</dbReference>
<dbReference type="Proteomes" id="UP001281614">
    <property type="component" value="Unassembled WGS sequence"/>
</dbReference>
<dbReference type="InterPro" id="IPR001138">
    <property type="entry name" value="Zn2Cys6_DnaBD"/>
</dbReference>
<evidence type="ECO:0000256" key="2">
    <source>
        <dbReference type="SAM" id="MobiDB-lite"/>
    </source>
</evidence>
<protein>
    <recommendedName>
        <fullName evidence="5">Zn(2)-C6 fungal-type domain-containing protein</fullName>
    </recommendedName>
</protein>
<keyword evidence="1" id="KW-0539">Nucleus</keyword>
<name>A0AAD9Y0N6_COLKA</name>
<evidence type="ECO:0000256" key="1">
    <source>
        <dbReference type="ARBA" id="ARBA00023242"/>
    </source>
</evidence>
<dbReference type="CDD" id="cd00067">
    <property type="entry name" value="GAL4"/>
    <property type="match status" value="1"/>
</dbReference>
<dbReference type="AlphaFoldDB" id="A0AAD9Y0N6"/>
<comment type="caution">
    <text evidence="3">The sequence shown here is derived from an EMBL/GenBank/DDBJ whole genome shotgun (WGS) entry which is preliminary data.</text>
</comment>
<evidence type="ECO:0000313" key="3">
    <source>
        <dbReference type="EMBL" id="KAK2730915.1"/>
    </source>
</evidence>
<organism evidence="3 4">
    <name type="scientific">Colletotrichum kahawae</name>
    <name type="common">Coffee berry disease fungus</name>
    <dbReference type="NCBI Taxonomy" id="34407"/>
    <lineage>
        <taxon>Eukaryota</taxon>
        <taxon>Fungi</taxon>
        <taxon>Dikarya</taxon>
        <taxon>Ascomycota</taxon>
        <taxon>Pezizomycotina</taxon>
        <taxon>Sordariomycetes</taxon>
        <taxon>Hypocreomycetidae</taxon>
        <taxon>Glomerellales</taxon>
        <taxon>Glomerellaceae</taxon>
        <taxon>Colletotrichum</taxon>
        <taxon>Colletotrichum gloeosporioides species complex</taxon>
    </lineage>
</organism>